<dbReference type="Proteomes" id="UP000020218">
    <property type="component" value="Unassembled WGS sequence"/>
</dbReference>
<dbReference type="PATRIC" id="fig|1454001.3.peg.3475"/>
<name>A0A011NL56_9PROT</name>
<dbReference type="PANTHER" id="PTHR44167:SF18">
    <property type="entry name" value="PROTEIN KINASE DOMAIN-CONTAINING PROTEIN"/>
    <property type="match status" value="1"/>
</dbReference>
<dbReference type="Pfam" id="PF00069">
    <property type="entry name" value="Pkinase"/>
    <property type="match status" value="2"/>
</dbReference>
<dbReference type="STRING" id="1454001.AW08_03437"/>
<dbReference type="GO" id="GO:0005524">
    <property type="term" value="F:ATP binding"/>
    <property type="evidence" value="ECO:0007669"/>
    <property type="project" value="UniProtKB-UniRule"/>
</dbReference>
<dbReference type="Gene3D" id="1.10.150.20">
    <property type="entry name" value="5' to 3' exonuclease, C-terminal subdomain"/>
    <property type="match status" value="1"/>
</dbReference>
<dbReference type="InterPro" id="IPR011528">
    <property type="entry name" value="NERD"/>
</dbReference>
<dbReference type="EC" id="2.7.11.1" evidence="4"/>
<dbReference type="InterPro" id="IPR017441">
    <property type="entry name" value="Protein_kinase_ATP_BS"/>
</dbReference>
<feature type="binding site" evidence="1">
    <location>
        <position position="557"/>
    </location>
    <ligand>
        <name>ATP</name>
        <dbReference type="ChEBI" id="CHEBI:30616"/>
    </ligand>
</feature>
<dbReference type="EMBL" id="JFAX01000027">
    <property type="protein sequence ID" value="EXI65165.1"/>
    <property type="molecule type" value="Genomic_DNA"/>
</dbReference>
<keyword evidence="4" id="KW-0808">Transferase</keyword>
<dbReference type="Gene3D" id="1.10.510.10">
    <property type="entry name" value="Transferase(Phosphotransferase) domain 1"/>
    <property type="match status" value="2"/>
</dbReference>
<comment type="caution">
    <text evidence="4">The sequence shown here is derived from an EMBL/GenBank/DDBJ whole genome shotgun (WGS) entry which is preliminary data.</text>
</comment>
<dbReference type="PROSITE" id="PS50965">
    <property type="entry name" value="NERD"/>
    <property type="match status" value="1"/>
</dbReference>
<evidence type="ECO:0000256" key="1">
    <source>
        <dbReference type="PROSITE-ProRule" id="PRU10141"/>
    </source>
</evidence>
<gene>
    <name evidence="4" type="primary">stkP_2</name>
    <name evidence="4" type="ORF">AW08_03437</name>
</gene>
<dbReference type="Gene3D" id="3.30.200.20">
    <property type="entry name" value="Phosphorylase Kinase, domain 1"/>
    <property type="match status" value="1"/>
</dbReference>
<dbReference type="SMART" id="SM00220">
    <property type="entry name" value="S_TKc"/>
    <property type="match status" value="1"/>
</dbReference>
<proteinExistence type="predicted"/>
<dbReference type="InterPro" id="IPR000719">
    <property type="entry name" value="Prot_kinase_dom"/>
</dbReference>
<keyword evidence="1" id="KW-0067">ATP-binding</keyword>
<dbReference type="InterPro" id="IPR049832">
    <property type="entry name" value="BREX_PglW"/>
</dbReference>
<dbReference type="GO" id="GO:0005737">
    <property type="term" value="C:cytoplasm"/>
    <property type="evidence" value="ECO:0007669"/>
    <property type="project" value="TreeGrafter"/>
</dbReference>
<keyword evidence="4" id="KW-0418">Kinase</keyword>
<accession>A0A011NL56</accession>
<protein>
    <submittedName>
        <fullName evidence="4">Serine/threonine-protein kinase StkP</fullName>
        <ecNumber evidence="4">2.7.11.1</ecNumber>
    </submittedName>
</protein>
<dbReference type="InterPro" id="IPR011009">
    <property type="entry name" value="Kinase-like_dom_sf"/>
</dbReference>
<sequence length="1413" mass="154256">MKDPRWTAISESNFAWEKAALDWLRDRLPDRDPWHAWSNFEFIDDDGKVNEVDALVLSPVGIFLVEVKSRPGVLTGDAHTWTWRTDGRDYAYDNPLILANRKAKRLATLLRRQSSVIKARSRVPFIEPLIFLSAINADTFRLSGNGRSGAFLKGRPDTSNDDGIIARLEGTGNYPPSGPLLGHELGRVLCRAVVEAGVRPSNKHRRIADYHLGALIQEGENYQDWVGEHVSAGVRRRVRIYGYALAATVDARQSLVRQATREFQILEGVDHPGILRVRDFKESELGPALLFDYNPQGRRLDFLLREQGNQLNADQRLSILRQLAETLKYAHQKKLIHRALSPQSILVQNQDGAQLQLAIMNWQLAARGGQAAEQANLTALGASAGTLARTVGTRHVEDYLEDPAKVFLAPEALWDGAPSGPHLDVFSLGAIAWQVFTGEPPASSASELQQKLRAGNGLRISDVLDGTGRALQDLIQFSTCPDVSARLGSMTDFLEYLELVEDELTAPVELATVDPGSAKAGDLIDGGFTVVRRLGKGSSSDVLLVTRSGNGEELVLKVALDASHNRRLVAEGEALRRLRHANIVEWRETLTVAGRTALLMSSAGKDTLAHLLRSNRPSLDLVRRFGEELLQTVVFLENEGVYHRDIKPDNIGLCPTSHSGRLQLVLFDFSLSKASVDNIQAGTRPYLDPFLSLRKPPRWDIYAERFAAAMTLYEMLTGTLPIWGDGVSDPAVIEPEVTLDVTLFDPNLREASAAFFGKALRRDFRERFDNAEDMLRDWRKIFDQADTQTAADPFAVIARRATRETAIGELGYGVEAQNVLDRMGIHSVRELLAVDRVRFRYLKSVGDKVRKEIRGIAKRLAQLRPDLVAGAPTVLDTDAGKGGIRSLDELANHLFPKRAAADERPDDDALAIYLGLETAETGAENERNATLWPTLGDAAQAAGIARPALTHAIVAARGRWIKSPAISEVREELAITLSASGGVMAVTEAANSLLASHGSIEQDDTHRLRLAAAVLRAASETEAELAQPRYQVFPGAAKGAVPLLAASVDHADYALRLGAAADRVIAADEETSAGESLPTPQQVIERLEAVDRPHTVAILSTQRMVKLAAGCSQRAAVSSRLELYPLGMAAQRAVRIAMGSLIGPRVLTESQVRERIMGRYPDAEPLPDRPSLDSLLGAAGSDLVWRTDGEDGPGYYSAHRGFGPSAGTTTFLHRADTVADDEQSEEVLAARQFDDRLRHAIRSGGFLVLTAAPRLARHAEAALRRTIAGADFLPISLDRIVLESLKEEARQRKVGWSKVLEADIGGPGSRDWSNLIRLASFARARIRGKLTAQGKSLLLLDPGLLARLDLLDLISDLQSMAGRADGISSVWLLAPMAGPGLPTLDGVPIPVVTQAQWARVPDRWPGHSSRAAA</sequence>
<dbReference type="PROSITE" id="PS00107">
    <property type="entry name" value="PROTEIN_KINASE_ATP"/>
    <property type="match status" value="1"/>
</dbReference>
<feature type="domain" description="Protein kinase" evidence="2">
    <location>
        <begin position="528"/>
        <end position="779"/>
    </location>
</feature>
<evidence type="ECO:0000313" key="4">
    <source>
        <dbReference type="EMBL" id="EXI65165.1"/>
    </source>
</evidence>
<organism evidence="4 5">
    <name type="scientific">Candidatus Accumulibacter adjunctus</name>
    <dbReference type="NCBI Taxonomy" id="1454001"/>
    <lineage>
        <taxon>Bacteria</taxon>
        <taxon>Pseudomonadati</taxon>
        <taxon>Pseudomonadota</taxon>
        <taxon>Betaproteobacteria</taxon>
        <taxon>Candidatus Accumulibacter</taxon>
    </lineage>
</organism>
<feature type="domain" description="Protein kinase" evidence="2">
    <location>
        <begin position="210"/>
        <end position="497"/>
    </location>
</feature>
<dbReference type="GO" id="GO:0004674">
    <property type="term" value="F:protein serine/threonine kinase activity"/>
    <property type="evidence" value="ECO:0007669"/>
    <property type="project" value="UniProtKB-EC"/>
</dbReference>
<dbReference type="Pfam" id="PF08378">
    <property type="entry name" value="NERD"/>
    <property type="match status" value="1"/>
</dbReference>
<dbReference type="SUPFAM" id="SSF56112">
    <property type="entry name" value="Protein kinase-like (PK-like)"/>
    <property type="match status" value="2"/>
</dbReference>
<evidence type="ECO:0000313" key="5">
    <source>
        <dbReference type="Proteomes" id="UP000020218"/>
    </source>
</evidence>
<keyword evidence="5" id="KW-1185">Reference proteome</keyword>
<keyword evidence="1" id="KW-0547">Nucleotide-binding</keyword>
<evidence type="ECO:0000259" key="2">
    <source>
        <dbReference type="PROSITE" id="PS50011"/>
    </source>
</evidence>
<reference evidence="4" key="1">
    <citation type="submission" date="2014-02" db="EMBL/GenBank/DDBJ databases">
        <title>Expanding our view of genomic diversity in Candidatus Accumulibacter clades.</title>
        <authorList>
            <person name="Skennerton C.T."/>
            <person name="Barr J.J."/>
            <person name="Slater F.R."/>
            <person name="Bond P.L."/>
            <person name="Tyson G.W."/>
        </authorList>
    </citation>
    <scope>NUCLEOTIDE SEQUENCE [LARGE SCALE GENOMIC DNA]</scope>
</reference>
<feature type="domain" description="NERD" evidence="3">
    <location>
        <begin position="12"/>
        <end position="129"/>
    </location>
</feature>
<dbReference type="PANTHER" id="PTHR44167">
    <property type="entry name" value="OVARIAN-SPECIFIC SERINE/THREONINE-PROTEIN KINASE LOK-RELATED"/>
    <property type="match status" value="1"/>
</dbReference>
<dbReference type="SUPFAM" id="SSF47789">
    <property type="entry name" value="C-terminal domain of RNA polymerase alpha subunit"/>
    <property type="match status" value="1"/>
</dbReference>
<evidence type="ECO:0000259" key="3">
    <source>
        <dbReference type="PROSITE" id="PS50965"/>
    </source>
</evidence>
<dbReference type="PROSITE" id="PS50011">
    <property type="entry name" value="PROTEIN_KINASE_DOM"/>
    <property type="match status" value="2"/>
</dbReference>
<dbReference type="NCBIfam" id="NF033442">
    <property type="entry name" value="BREX_PglW"/>
    <property type="match status" value="1"/>
</dbReference>